<dbReference type="CDD" id="cd07067">
    <property type="entry name" value="HP_PGM_like"/>
    <property type="match status" value="1"/>
</dbReference>
<dbReference type="RefSeq" id="WP_191197988.1">
    <property type="nucleotide sequence ID" value="NZ_BAAAPA010000002.1"/>
</dbReference>
<dbReference type="PANTHER" id="PTHR47623:SF1">
    <property type="entry name" value="OS09G0287300 PROTEIN"/>
    <property type="match status" value="1"/>
</dbReference>
<dbReference type="PANTHER" id="PTHR47623">
    <property type="entry name" value="OS09G0287300 PROTEIN"/>
    <property type="match status" value="1"/>
</dbReference>
<dbReference type="InterPro" id="IPR013078">
    <property type="entry name" value="His_Pase_superF_clade-1"/>
</dbReference>
<organism evidence="1 2">
    <name type="scientific">Nocardioides hwasunensis</name>
    <dbReference type="NCBI Taxonomy" id="397258"/>
    <lineage>
        <taxon>Bacteria</taxon>
        <taxon>Bacillati</taxon>
        <taxon>Actinomycetota</taxon>
        <taxon>Actinomycetes</taxon>
        <taxon>Propionibacteriales</taxon>
        <taxon>Nocardioidaceae</taxon>
        <taxon>Nocardioides</taxon>
    </lineage>
</organism>
<evidence type="ECO:0000313" key="2">
    <source>
        <dbReference type="Proteomes" id="UP000649289"/>
    </source>
</evidence>
<dbReference type="SUPFAM" id="SSF53254">
    <property type="entry name" value="Phosphoglycerate mutase-like"/>
    <property type="match status" value="1"/>
</dbReference>
<dbReference type="InterPro" id="IPR029033">
    <property type="entry name" value="His_PPase_superfam"/>
</dbReference>
<comment type="caution">
    <text evidence="1">The sequence shown here is derived from an EMBL/GenBank/DDBJ whole genome shotgun (WGS) entry which is preliminary data.</text>
</comment>
<proteinExistence type="predicted"/>
<dbReference type="Pfam" id="PF00300">
    <property type="entry name" value="His_Phos_1"/>
    <property type="match status" value="1"/>
</dbReference>
<evidence type="ECO:0000313" key="1">
    <source>
        <dbReference type="EMBL" id="MBD3913687.1"/>
    </source>
</evidence>
<dbReference type="EMBL" id="JACXYY010000001">
    <property type="protein sequence ID" value="MBD3913687.1"/>
    <property type="molecule type" value="Genomic_DNA"/>
</dbReference>
<dbReference type="Gene3D" id="3.40.50.1240">
    <property type="entry name" value="Phosphoglycerate mutase-like"/>
    <property type="match status" value="1"/>
</dbReference>
<keyword evidence="2" id="KW-1185">Reference proteome</keyword>
<gene>
    <name evidence="1" type="ORF">IEZ25_03585</name>
</gene>
<protein>
    <submittedName>
        <fullName evidence="1">Histidine phosphatase family protein</fullName>
    </submittedName>
</protein>
<accession>A0ABR8MG03</accession>
<reference evidence="1 2" key="1">
    <citation type="submission" date="2020-09" db="EMBL/GenBank/DDBJ databases">
        <title>novel species in genus Nocardioides.</title>
        <authorList>
            <person name="Zhang G."/>
        </authorList>
    </citation>
    <scope>NUCLEOTIDE SEQUENCE [LARGE SCALE GENOMIC DNA]</scope>
    <source>
        <strain evidence="1 2">19197</strain>
    </source>
</reference>
<dbReference type="Proteomes" id="UP000649289">
    <property type="component" value="Unassembled WGS sequence"/>
</dbReference>
<sequence length="183" mass="18996">MQESSTDGVQRAVDGPRRLVVMRHAKAAVTAPSDHERPLAPQGRAAADEAGRWLGEQGVVPDVALVSDALRTRETWDGVAGGAGWDCAADFSAALYAAEADSALDLIRETDASATTLVVIGHNPTMAYLAELVDDGEGPADVTTGMLTRGFPTCALAVFAVEGAWRDLAPGGGRLQAFHVGEA</sequence>
<name>A0ABR8MG03_9ACTN</name>
<dbReference type="SMART" id="SM00855">
    <property type="entry name" value="PGAM"/>
    <property type="match status" value="1"/>
</dbReference>